<evidence type="ECO:0000256" key="2">
    <source>
        <dbReference type="SAM" id="Phobius"/>
    </source>
</evidence>
<feature type="compositionally biased region" description="Basic and acidic residues" evidence="1">
    <location>
        <begin position="490"/>
        <end position="507"/>
    </location>
</feature>
<feature type="region of interest" description="Disordered" evidence="1">
    <location>
        <begin position="1"/>
        <end position="28"/>
    </location>
</feature>
<name>A0ABD6EGH2_9BILA</name>
<feature type="compositionally biased region" description="Basic and acidic residues" evidence="1">
    <location>
        <begin position="8"/>
        <end position="28"/>
    </location>
</feature>
<evidence type="ECO:0000313" key="3">
    <source>
        <dbReference type="EMBL" id="MFH4976033.1"/>
    </source>
</evidence>
<feature type="region of interest" description="Disordered" evidence="1">
    <location>
        <begin position="419"/>
        <end position="516"/>
    </location>
</feature>
<reference evidence="3 4" key="1">
    <citation type="submission" date="2024-08" db="EMBL/GenBank/DDBJ databases">
        <title>Gnathostoma spinigerum genome.</title>
        <authorList>
            <person name="Gonzalez-Bertolin B."/>
            <person name="Monzon S."/>
            <person name="Zaballos A."/>
            <person name="Jimenez P."/>
            <person name="Dekumyoy P."/>
            <person name="Varona S."/>
            <person name="Cuesta I."/>
            <person name="Sumanam S."/>
            <person name="Adisakwattana P."/>
            <person name="Gasser R.B."/>
            <person name="Hernandez-Gonzalez A."/>
            <person name="Young N.D."/>
            <person name="Perteguer M.J."/>
        </authorList>
    </citation>
    <scope>NUCLEOTIDE SEQUENCE [LARGE SCALE GENOMIC DNA]</scope>
    <source>
        <strain evidence="3">AL3</strain>
        <tissue evidence="3">Liver</tissue>
    </source>
</reference>
<dbReference type="EMBL" id="JBGFUD010001265">
    <property type="protein sequence ID" value="MFH4976033.1"/>
    <property type="molecule type" value="Genomic_DNA"/>
</dbReference>
<keyword evidence="4" id="KW-1185">Reference proteome</keyword>
<feature type="region of interest" description="Disordered" evidence="1">
    <location>
        <begin position="567"/>
        <end position="602"/>
    </location>
</feature>
<gene>
    <name evidence="3" type="ORF">AB6A40_002742</name>
</gene>
<comment type="caution">
    <text evidence="3">The sequence shown here is derived from an EMBL/GenBank/DDBJ whole genome shotgun (WGS) entry which is preliminary data.</text>
</comment>
<organism evidence="3 4">
    <name type="scientific">Gnathostoma spinigerum</name>
    <dbReference type="NCBI Taxonomy" id="75299"/>
    <lineage>
        <taxon>Eukaryota</taxon>
        <taxon>Metazoa</taxon>
        <taxon>Ecdysozoa</taxon>
        <taxon>Nematoda</taxon>
        <taxon>Chromadorea</taxon>
        <taxon>Rhabditida</taxon>
        <taxon>Spirurina</taxon>
        <taxon>Gnathostomatomorpha</taxon>
        <taxon>Gnathostomatoidea</taxon>
        <taxon>Gnathostomatidae</taxon>
        <taxon>Gnathostoma</taxon>
    </lineage>
</organism>
<feature type="region of interest" description="Disordered" evidence="1">
    <location>
        <begin position="164"/>
        <end position="189"/>
    </location>
</feature>
<feature type="compositionally biased region" description="Low complexity" evidence="1">
    <location>
        <begin position="567"/>
        <end position="594"/>
    </location>
</feature>
<proteinExistence type="predicted"/>
<evidence type="ECO:0000256" key="1">
    <source>
        <dbReference type="SAM" id="MobiDB-lite"/>
    </source>
</evidence>
<feature type="compositionally biased region" description="Polar residues" evidence="1">
    <location>
        <begin position="419"/>
        <end position="428"/>
    </location>
</feature>
<keyword evidence="2" id="KW-0812">Transmembrane</keyword>
<keyword evidence="2" id="KW-0472">Membrane</keyword>
<keyword evidence="2" id="KW-1133">Transmembrane helix</keyword>
<feature type="compositionally biased region" description="Basic and acidic residues" evidence="1">
    <location>
        <begin position="435"/>
        <end position="445"/>
    </location>
</feature>
<evidence type="ECO:0000313" key="4">
    <source>
        <dbReference type="Proteomes" id="UP001608902"/>
    </source>
</evidence>
<dbReference type="Proteomes" id="UP001608902">
    <property type="component" value="Unassembled WGS sequence"/>
</dbReference>
<accession>A0ABD6EGH2</accession>
<protein>
    <submittedName>
        <fullName evidence="3">Uncharacterized protein</fullName>
    </submittedName>
</protein>
<sequence length="815" mass="90441">MVNGGHRRHEDSTMKSANEDLHGNNGHRDVGIVSTAPSIACLNEWNSPECKQIMERKLPKFAPNLFRSRSRQNYGLITPVVPSRISRPPPTLTAVHNVSTIDSYLNGEFQSTHSTVTSFESGSPFSHRSSSYSFLSSTPFSAVLLTTTTTITTDYNGIHQLQHYHRHQHLSSSSHTPPTRAPHPPPAHHFSLLSSTSTSQPMFDRFDPNEIRVDVAPDIDITFRDQKQRWSFNTDAPTQTTASVSVAPNFMWDRNRKVSKYSTSEVITHGDDLFAIVPSSDEHVWPKATDVQWNKKTSNQNVLRYQSTSALTVTVPSILSTDHSSNQSFFSSPPLHPPPSYYPTFATNLLINNTPASFTLSRLVTEAPRLRAQNPYRQTTKSVRPIQRSEMADDEEFVDRGSRPTSSIPFRYVPLSQRYRTNNQSHRTSAGHHRYPGDRGTHVHMSDSASRRAHVKNNQHHREEAARSAAMASAIPESHPHSTTYPRPSETNDRHMGWPHPRIDSSRETPPSAPRSTDVIPIVVKSEEPDTFQDYWSDIGAPTALIIQPQTEPIVVTTEMSRVSPTVTTTTQVTTAPKTTTTTTTRMSVVTRRPTGQKQRYSKITATEEALISTTIRSFTSTLQLKPNSADNRGIGYRKPVSKFSRTESVVTPSVRPTLRSPPLGQTVYAVRPTTPMGDIFTSTIKGSNNHADFPRTALISIASVSVIVVIAIVVFCVFRCRQNPPSSDQYPMVCNGKQSGYAPISTEASPQFGQGCHSVGQAIGGPFLQTRVNQMNGYQPLKGAVIPTATEMAGMNICSGTGNLKKKEFKEWYV</sequence>
<feature type="transmembrane region" description="Helical" evidence="2">
    <location>
        <begin position="698"/>
        <end position="719"/>
    </location>
</feature>
<dbReference type="AlphaFoldDB" id="A0ABD6EGH2"/>